<sequence length="161" mass="18155">MEILDDDVNENAQNIQILPTNSDSSIDNESIKEVEMAYFTKNLGVSTIIHLTVPMECPATSSDGVATVFSIQGWKNHMNAFNDIQYSIGSGGIQKCPFGNISVTKYVRECQRIKHCSFADSDLINAEHCEVDFESAIFKQINKNNNKYNKENYTYMQVILI</sequence>
<dbReference type="Proteomes" id="UP000234323">
    <property type="component" value="Unassembled WGS sequence"/>
</dbReference>
<name>A0A2I1HU08_9GLOM</name>
<protein>
    <submittedName>
        <fullName evidence="1">Uncharacterized protein</fullName>
    </submittedName>
</protein>
<comment type="caution">
    <text evidence="1">The sequence shown here is derived from an EMBL/GenBank/DDBJ whole genome shotgun (WGS) entry which is preliminary data.</text>
</comment>
<keyword evidence="2" id="KW-1185">Reference proteome</keyword>
<evidence type="ECO:0000313" key="2">
    <source>
        <dbReference type="Proteomes" id="UP000234323"/>
    </source>
</evidence>
<dbReference type="AlphaFoldDB" id="A0A2I1HU08"/>
<dbReference type="VEuPathDB" id="FungiDB:FUN_007854"/>
<reference evidence="1 2" key="1">
    <citation type="submission" date="2015-10" db="EMBL/GenBank/DDBJ databases">
        <title>Genome analyses suggest a sexual origin of heterokaryosis in a supposedly ancient asexual fungus.</title>
        <authorList>
            <person name="Ropars J."/>
            <person name="Sedzielewska K."/>
            <person name="Noel J."/>
            <person name="Charron P."/>
            <person name="Farinelli L."/>
            <person name="Marton T."/>
            <person name="Kruger M."/>
            <person name="Pelin A."/>
            <person name="Brachmann A."/>
            <person name="Corradi N."/>
        </authorList>
    </citation>
    <scope>NUCLEOTIDE SEQUENCE [LARGE SCALE GENOMIC DNA]</scope>
    <source>
        <strain evidence="1 2">A4</strain>
    </source>
</reference>
<gene>
    <name evidence="1" type="ORF">RhiirA4_488759</name>
</gene>
<dbReference type="OrthoDB" id="2431572at2759"/>
<accession>A0A2I1HU08</accession>
<dbReference type="VEuPathDB" id="FungiDB:RhiirFUN_008240"/>
<evidence type="ECO:0000313" key="1">
    <source>
        <dbReference type="EMBL" id="PKY62375.1"/>
    </source>
</evidence>
<proteinExistence type="predicted"/>
<organism evidence="1 2">
    <name type="scientific">Rhizophagus irregularis</name>
    <dbReference type="NCBI Taxonomy" id="588596"/>
    <lineage>
        <taxon>Eukaryota</taxon>
        <taxon>Fungi</taxon>
        <taxon>Fungi incertae sedis</taxon>
        <taxon>Mucoromycota</taxon>
        <taxon>Glomeromycotina</taxon>
        <taxon>Glomeromycetes</taxon>
        <taxon>Glomerales</taxon>
        <taxon>Glomeraceae</taxon>
        <taxon>Rhizophagus</taxon>
    </lineage>
</organism>
<dbReference type="VEuPathDB" id="FungiDB:RhiirA1_441459"/>
<dbReference type="EMBL" id="LLXI01007005">
    <property type="protein sequence ID" value="PKY62375.1"/>
    <property type="molecule type" value="Genomic_DNA"/>
</dbReference>